<reference evidence="2 3" key="1">
    <citation type="submission" date="2021-08" db="EMBL/GenBank/DDBJ databases">
        <authorList>
            <person name="Tuo L."/>
        </authorList>
    </citation>
    <scope>NUCLEOTIDE SEQUENCE [LARGE SCALE GENOMIC DNA]</scope>
    <source>
        <strain evidence="2 3">JCM 31229</strain>
    </source>
</reference>
<protein>
    <submittedName>
        <fullName evidence="2">Alpha/beta hydrolase</fullName>
    </submittedName>
</protein>
<proteinExistence type="predicted"/>
<dbReference type="Proteomes" id="UP000706039">
    <property type="component" value="Unassembled WGS sequence"/>
</dbReference>
<keyword evidence="2" id="KW-0378">Hydrolase</keyword>
<dbReference type="InterPro" id="IPR000073">
    <property type="entry name" value="AB_hydrolase_1"/>
</dbReference>
<dbReference type="PANTHER" id="PTHR37946">
    <property type="entry name" value="SLL1969 PROTEIN"/>
    <property type="match status" value="1"/>
</dbReference>
<organism evidence="2 3">
    <name type="scientific">Sphingomonas colocasiae</name>
    <dbReference type="NCBI Taxonomy" id="1848973"/>
    <lineage>
        <taxon>Bacteria</taxon>
        <taxon>Pseudomonadati</taxon>
        <taxon>Pseudomonadota</taxon>
        <taxon>Alphaproteobacteria</taxon>
        <taxon>Sphingomonadales</taxon>
        <taxon>Sphingomonadaceae</taxon>
        <taxon>Sphingomonas</taxon>
    </lineage>
</organism>
<dbReference type="GO" id="GO:0016787">
    <property type="term" value="F:hydrolase activity"/>
    <property type="evidence" value="ECO:0007669"/>
    <property type="project" value="UniProtKB-KW"/>
</dbReference>
<dbReference type="Gene3D" id="3.40.50.1820">
    <property type="entry name" value="alpha/beta hydrolase"/>
    <property type="match status" value="1"/>
</dbReference>
<name>A0ABS7PJU9_9SPHN</name>
<dbReference type="EMBL" id="JAINVV010000003">
    <property type="protein sequence ID" value="MBY8821536.1"/>
    <property type="molecule type" value="Genomic_DNA"/>
</dbReference>
<gene>
    <name evidence="2" type="ORF">K7G82_04485</name>
</gene>
<evidence type="ECO:0000313" key="3">
    <source>
        <dbReference type="Proteomes" id="UP000706039"/>
    </source>
</evidence>
<sequence length="187" mass="20019">MLLLHGHGRTGHSMRGLAATLRKAGYATLAPHYPARRSLNAIVDGLQPRVATFAAECGGPLHMVTHSLGGLVARALFKAHRPARAGRVVMLGASGPHLRTGRAAAEEAVLGPVDFDLGVIAGDRPIDPVFPRLLVPRPNDGKVSVSATRVAGMRDHIVLPVSHTLMVYDRRVRAQALAFLRNGRFSR</sequence>
<dbReference type="PANTHER" id="PTHR37946:SF1">
    <property type="entry name" value="SLL1969 PROTEIN"/>
    <property type="match status" value="1"/>
</dbReference>
<dbReference type="SUPFAM" id="SSF53474">
    <property type="entry name" value="alpha/beta-Hydrolases"/>
    <property type="match status" value="1"/>
</dbReference>
<accession>A0ABS7PJU9</accession>
<feature type="domain" description="AB hydrolase-1" evidence="1">
    <location>
        <begin position="2"/>
        <end position="138"/>
    </location>
</feature>
<evidence type="ECO:0000259" key="1">
    <source>
        <dbReference type="Pfam" id="PF12697"/>
    </source>
</evidence>
<evidence type="ECO:0000313" key="2">
    <source>
        <dbReference type="EMBL" id="MBY8821536.1"/>
    </source>
</evidence>
<comment type="caution">
    <text evidence="2">The sequence shown here is derived from an EMBL/GenBank/DDBJ whole genome shotgun (WGS) entry which is preliminary data.</text>
</comment>
<keyword evidence="3" id="KW-1185">Reference proteome</keyword>
<dbReference type="RefSeq" id="WP_222988648.1">
    <property type="nucleotide sequence ID" value="NZ_JAINVV010000003.1"/>
</dbReference>
<dbReference type="Pfam" id="PF12697">
    <property type="entry name" value="Abhydrolase_6"/>
    <property type="match status" value="1"/>
</dbReference>
<dbReference type="InterPro" id="IPR029058">
    <property type="entry name" value="AB_hydrolase_fold"/>
</dbReference>